<evidence type="ECO:0000256" key="1">
    <source>
        <dbReference type="SAM" id="MobiDB-lite"/>
    </source>
</evidence>
<evidence type="ECO:0000313" key="3">
    <source>
        <dbReference type="Proteomes" id="UP000448575"/>
    </source>
</evidence>
<reference evidence="2 3" key="1">
    <citation type="submission" date="2019-12" db="EMBL/GenBank/DDBJ databases">
        <title>Novel species isolated from a subtropical stream in China.</title>
        <authorList>
            <person name="Lu H."/>
        </authorList>
    </citation>
    <scope>NUCLEOTIDE SEQUENCE [LARGE SCALE GENOMIC DNA]</scope>
    <source>
        <strain evidence="2 3">DS3</strain>
    </source>
</reference>
<gene>
    <name evidence="2" type="ORF">GTP41_22810</name>
</gene>
<organism evidence="2 3">
    <name type="scientific">Pseudoduganella guangdongensis</name>
    <dbReference type="NCBI Taxonomy" id="2692179"/>
    <lineage>
        <taxon>Bacteria</taxon>
        <taxon>Pseudomonadati</taxon>
        <taxon>Pseudomonadota</taxon>
        <taxon>Betaproteobacteria</taxon>
        <taxon>Burkholderiales</taxon>
        <taxon>Oxalobacteraceae</taxon>
        <taxon>Telluria group</taxon>
        <taxon>Pseudoduganella</taxon>
    </lineage>
</organism>
<comment type="caution">
    <text evidence="2">The sequence shown here is derived from an EMBL/GenBank/DDBJ whole genome shotgun (WGS) entry which is preliminary data.</text>
</comment>
<dbReference type="EMBL" id="WWCJ01000022">
    <property type="protein sequence ID" value="MYN04930.1"/>
    <property type="molecule type" value="Genomic_DNA"/>
</dbReference>
<sequence length="318" mass="34460">MAIDRITPSNPALSIHDRQVRENPGQVHAQPVPPVARPPGDAPDFALQSGLPAAVGALIDAMEGAQRGSAAAKAAAAAGAAAGAMLAHESLSMQPNQLFSLRQLVWHTPDTNMLAASWQVMVRTYSEQRGALMQQQEGRQLPASVFMADPPPPVLRDNRAFHGMLSELDAWRFAVYAWGAEKLTLRVVARDPGQDGPDQRRRRPRIAVRLEMTLPDLGKVVVQMEPAELGVVLEIGAPGNEAMQQMRELLPQIATIIGRCGLQIVRARLMRELSPVNPLDNEPTRTQIALLSTAIFKAMAEVAVFLSQPRLPEEALSA</sequence>
<feature type="compositionally biased region" description="Pro residues" evidence="1">
    <location>
        <begin position="31"/>
        <end position="41"/>
    </location>
</feature>
<dbReference type="Proteomes" id="UP000448575">
    <property type="component" value="Unassembled WGS sequence"/>
</dbReference>
<evidence type="ECO:0008006" key="4">
    <source>
        <dbReference type="Google" id="ProtNLM"/>
    </source>
</evidence>
<dbReference type="RefSeq" id="WP_161027880.1">
    <property type="nucleotide sequence ID" value="NZ_WWCJ01000022.1"/>
</dbReference>
<proteinExistence type="predicted"/>
<protein>
    <recommendedName>
        <fullName evidence="4">Flagellar hook-length control protein FliK</fullName>
    </recommendedName>
</protein>
<accession>A0A6N9HN36</accession>
<name>A0A6N9HN36_9BURK</name>
<dbReference type="AlphaFoldDB" id="A0A6N9HN36"/>
<evidence type="ECO:0000313" key="2">
    <source>
        <dbReference type="EMBL" id="MYN04930.1"/>
    </source>
</evidence>
<keyword evidence="3" id="KW-1185">Reference proteome</keyword>
<feature type="region of interest" description="Disordered" evidence="1">
    <location>
        <begin position="24"/>
        <end position="43"/>
    </location>
</feature>